<organism evidence="1">
    <name type="scientific">marine sediment metagenome</name>
    <dbReference type="NCBI Taxonomy" id="412755"/>
    <lineage>
        <taxon>unclassified sequences</taxon>
        <taxon>metagenomes</taxon>
        <taxon>ecological metagenomes</taxon>
    </lineage>
</organism>
<proteinExistence type="predicted"/>
<dbReference type="Gene3D" id="2.60.120.260">
    <property type="entry name" value="Galactose-binding domain-like"/>
    <property type="match status" value="1"/>
</dbReference>
<dbReference type="AlphaFoldDB" id="X0YX48"/>
<evidence type="ECO:0000313" key="1">
    <source>
        <dbReference type="EMBL" id="GAG52868.1"/>
    </source>
</evidence>
<accession>X0YX48</accession>
<feature type="non-terminal residue" evidence="1">
    <location>
        <position position="171"/>
    </location>
</feature>
<gene>
    <name evidence="1" type="ORF">S01H1_79568</name>
</gene>
<comment type="caution">
    <text evidence="1">The sequence shown here is derived from an EMBL/GenBank/DDBJ whole genome shotgun (WGS) entry which is preliminary data.</text>
</comment>
<sequence length="171" mass="18680">MKNRISIFSTLLFVTLLLSSVSLVEAQTILIEAEAFANLGGWVIDQQFMDQMGSPYLLAHGLGQPVKNATTAVSFPATGTYRVWVRTRDWVAPWKAPGAPGRFQLLVNPDKSGLRTIFGTEGANWHWQPGGTVQITKSRTTIALHDLTGFEGRCDAIVFTTDTNFTPPNAG</sequence>
<name>X0YX48_9ZZZZ</name>
<dbReference type="EMBL" id="BARS01053653">
    <property type="protein sequence ID" value="GAG52868.1"/>
    <property type="molecule type" value="Genomic_DNA"/>
</dbReference>
<protein>
    <submittedName>
        <fullName evidence="1">Uncharacterized protein</fullName>
    </submittedName>
</protein>
<reference evidence="1" key="1">
    <citation type="journal article" date="2014" name="Front. Microbiol.">
        <title>High frequency of phylogenetically diverse reductive dehalogenase-homologous genes in deep subseafloor sedimentary metagenomes.</title>
        <authorList>
            <person name="Kawai M."/>
            <person name="Futagami T."/>
            <person name="Toyoda A."/>
            <person name="Takaki Y."/>
            <person name="Nishi S."/>
            <person name="Hori S."/>
            <person name="Arai W."/>
            <person name="Tsubouchi T."/>
            <person name="Morono Y."/>
            <person name="Uchiyama I."/>
            <person name="Ito T."/>
            <person name="Fujiyama A."/>
            <person name="Inagaki F."/>
            <person name="Takami H."/>
        </authorList>
    </citation>
    <scope>NUCLEOTIDE SEQUENCE</scope>
    <source>
        <strain evidence="1">Expedition CK06-06</strain>
    </source>
</reference>